<sequence>MNRLGLYFLALLQILIICSCNNNGDEPKPEPIRFANQEYSIRLGVGTNISFVDGGGVYELSASNPEILGKYGIDIETKNLLINPAATGQSYLTIKDVIAGSSVTLNITVEDFYMSFRIDEIEGINTNEYFDIGREIRFVKDAENTKSILIMHQDILDYHWLTIGEGIFDISRSETGIYSMHMSLHSSHNEEFMAFEYTMSGDAGYMYIFDHWFGYNWPQATMSGRTLPVERCRMILTDTFNGCKITCTLQPFR</sequence>
<dbReference type="EMBL" id="SRYB01000049">
    <property type="protein sequence ID" value="TGY75855.1"/>
    <property type="molecule type" value="Genomic_DNA"/>
</dbReference>
<dbReference type="Proteomes" id="UP000306319">
    <property type="component" value="Unassembled WGS sequence"/>
</dbReference>
<organism evidence="1 2">
    <name type="scientific">Lepagella muris</name>
    <dbReference type="NCBI Taxonomy" id="3032870"/>
    <lineage>
        <taxon>Bacteria</taxon>
        <taxon>Pseudomonadati</taxon>
        <taxon>Bacteroidota</taxon>
        <taxon>Bacteroidia</taxon>
        <taxon>Bacteroidales</taxon>
        <taxon>Muribaculaceae</taxon>
        <taxon>Lepagella</taxon>
    </lineage>
</organism>
<proteinExistence type="predicted"/>
<evidence type="ECO:0000313" key="2">
    <source>
        <dbReference type="Proteomes" id="UP000306319"/>
    </source>
</evidence>
<protein>
    <submittedName>
        <fullName evidence="1">Uncharacterized protein</fullName>
    </submittedName>
</protein>
<gene>
    <name evidence="1" type="ORF">E5331_19325</name>
</gene>
<name>A0AC61RCQ4_9BACT</name>
<keyword evidence="2" id="KW-1185">Reference proteome</keyword>
<comment type="caution">
    <text evidence="1">The sequence shown here is derived from an EMBL/GenBank/DDBJ whole genome shotgun (WGS) entry which is preliminary data.</text>
</comment>
<reference evidence="1" key="1">
    <citation type="submission" date="2019-04" db="EMBL/GenBank/DDBJ databases">
        <title>Microbes associate with the intestines of laboratory mice.</title>
        <authorList>
            <person name="Navarre W."/>
            <person name="Wong E."/>
            <person name="Huang K."/>
            <person name="Tropini C."/>
            <person name="Ng K."/>
            <person name="Yu B."/>
        </authorList>
    </citation>
    <scope>NUCLEOTIDE SEQUENCE</scope>
    <source>
        <strain evidence="1">NM04_E33</strain>
    </source>
</reference>
<evidence type="ECO:0000313" key="1">
    <source>
        <dbReference type="EMBL" id="TGY75855.1"/>
    </source>
</evidence>
<accession>A0AC61RCQ4</accession>